<accession>A0A423UQC8</accession>
<feature type="region of interest" description="Disordered" evidence="1">
    <location>
        <begin position="12"/>
        <end position="153"/>
    </location>
</feature>
<comment type="caution">
    <text evidence="2">The sequence shown here is derived from an EMBL/GenBank/DDBJ whole genome shotgun (WGS) entry which is preliminary data.</text>
</comment>
<name>A0A423UQC8_STRGL</name>
<dbReference type="AlphaFoldDB" id="A0A423UQC8"/>
<dbReference type="EMBL" id="QWFA01000300">
    <property type="protein sequence ID" value="ROV64531.1"/>
    <property type="molecule type" value="Genomic_DNA"/>
</dbReference>
<evidence type="ECO:0000313" key="3">
    <source>
        <dbReference type="Proteomes" id="UP000285596"/>
    </source>
</evidence>
<gene>
    <name evidence="2" type="ORF">D3105_32310</name>
</gene>
<protein>
    <submittedName>
        <fullName evidence="2">Uncharacterized protein</fullName>
    </submittedName>
</protein>
<proteinExistence type="predicted"/>
<feature type="compositionally biased region" description="Gly residues" evidence="1">
    <location>
        <begin position="16"/>
        <end position="26"/>
    </location>
</feature>
<reference evidence="2 3" key="1">
    <citation type="submission" date="2018-08" db="EMBL/GenBank/DDBJ databases">
        <title>Streptomyces globisporus 1912-4Crt, whole genome shotgun sequence.</title>
        <authorList>
            <person name="Matselyukh B."/>
        </authorList>
    </citation>
    <scope>NUCLEOTIDE SEQUENCE [LARGE SCALE GENOMIC DNA]</scope>
    <source>
        <strain evidence="2 3">1912-4Crt</strain>
    </source>
</reference>
<sequence length="153" mass="15390">MPRSWTTEVWVVVNGSPGGGRPGRGTGPAVSVTRGTVRATACAGRRPVAKRAGRRAGTPELGQSGERLGSTTGKRLAPGSRKTPRPGRPESPGPGSRKAPGPDRRGALGPGQPGAPEPGQAGGIWARQPESTCSRAAGSHPAPNSAMPGQLPS</sequence>
<dbReference type="Proteomes" id="UP000285596">
    <property type="component" value="Unassembled WGS sequence"/>
</dbReference>
<organism evidence="2 3">
    <name type="scientific">Streptomyces globisporus</name>
    <dbReference type="NCBI Taxonomy" id="1908"/>
    <lineage>
        <taxon>Bacteria</taxon>
        <taxon>Bacillati</taxon>
        <taxon>Actinomycetota</taxon>
        <taxon>Actinomycetes</taxon>
        <taxon>Kitasatosporales</taxon>
        <taxon>Streptomycetaceae</taxon>
        <taxon>Streptomyces</taxon>
    </lineage>
</organism>
<evidence type="ECO:0000256" key="1">
    <source>
        <dbReference type="SAM" id="MobiDB-lite"/>
    </source>
</evidence>
<evidence type="ECO:0000313" key="2">
    <source>
        <dbReference type="EMBL" id="ROV64531.1"/>
    </source>
</evidence>